<dbReference type="EMBL" id="CAJOAY010001423">
    <property type="protein sequence ID" value="CAF3841052.1"/>
    <property type="molecule type" value="Genomic_DNA"/>
</dbReference>
<dbReference type="Gene3D" id="3.90.640.10">
    <property type="entry name" value="Actin, Chain A, domain 4"/>
    <property type="match status" value="1"/>
</dbReference>
<dbReference type="SUPFAM" id="SSF53067">
    <property type="entry name" value="Actin-like ATPase domain"/>
    <property type="match status" value="1"/>
</dbReference>
<feature type="signal peptide" evidence="2">
    <location>
        <begin position="1"/>
        <end position="22"/>
    </location>
</feature>
<evidence type="ECO:0000313" key="5">
    <source>
        <dbReference type="Proteomes" id="UP000663881"/>
    </source>
</evidence>
<sequence>MNKIAYCLVIFIAMSYIAQSEAAQKLATYNGLQRLIHKRETSYSADDGVTHDVPSYEGNALPNAIRRRDLAGRDLTDYLKNILTERGYSFVTTAEHEIVRDIKGCVTSIIATILRAICVLIILPSTVPAALSSGIKLWRIVSAF</sequence>
<dbReference type="Gene3D" id="3.30.420.40">
    <property type="match status" value="1"/>
</dbReference>
<dbReference type="PANTHER" id="PTHR11937">
    <property type="entry name" value="ACTIN"/>
    <property type="match status" value="1"/>
</dbReference>
<dbReference type="Proteomes" id="UP000663881">
    <property type="component" value="Unassembled WGS sequence"/>
</dbReference>
<reference evidence="4" key="1">
    <citation type="submission" date="2021-02" db="EMBL/GenBank/DDBJ databases">
        <authorList>
            <person name="Nowell W R."/>
        </authorList>
    </citation>
    <scope>NUCLEOTIDE SEQUENCE</scope>
</reference>
<evidence type="ECO:0000313" key="3">
    <source>
        <dbReference type="EMBL" id="CAF0958319.1"/>
    </source>
</evidence>
<keyword evidence="2" id="KW-0732">Signal</keyword>
<dbReference type="Proteomes" id="UP000663891">
    <property type="component" value="Unassembled WGS sequence"/>
</dbReference>
<comment type="caution">
    <text evidence="4">The sequence shown here is derived from an EMBL/GenBank/DDBJ whole genome shotgun (WGS) entry which is preliminary data.</text>
</comment>
<comment type="function">
    <text evidence="1">Actins are highly conserved proteins that are involved in various types of cell motility and are ubiquitously expressed in all eukaryotic cells.</text>
</comment>
<evidence type="ECO:0000256" key="2">
    <source>
        <dbReference type="SAM" id="SignalP"/>
    </source>
</evidence>
<organism evidence="4 5">
    <name type="scientific">Adineta steineri</name>
    <dbReference type="NCBI Taxonomy" id="433720"/>
    <lineage>
        <taxon>Eukaryota</taxon>
        <taxon>Metazoa</taxon>
        <taxon>Spiralia</taxon>
        <taxon>Gnathifera</taxon>
        <taxon>Rotifera</taxon>
        <taxon>Eurotatoria</taxon>
        <taxon>Bdelloidea</taxon>
        <taxon>Adinetida</taxon>
        <taxon>Adinetidae</taxon>
        <taxon>Adineta</taxon>
    </lineage>
</organism>
<dbReference type="AlphaFoldDB" id="A0A819DXW9"/>
<evidence type="ECO:0000313" key="4">
    <source>
        <dbReference type="EMBL" id="CAF3841052.1"/>
    </source>
</evidence>
<dbReference type="InterPro" id="IPR043129">
    <property type="entry name" value="ATPase_NBD"/>
</dbReference>
<name>A0A819DXW9_9BILA</name>
<accession>A0A819DXW9</accession>
<proteinExistence type="predicted"/>
<dbReference type="InterPro" id="IPR004000">
    <property type="entry name" value="Actin"/>
</dbReference>
<feature type="chain" id="PRO_5036235011" evidence="2">
    <location>
        <begin position="23"/>
        <end position="144"/>
    </location>
</feature>
<dbReference type="OrthoDB" id="5132116at2759"/>
<protein>
    <submittedName>
        <fullName evidence="4">Uncharacterized protein</fullName>
    </submittedName>
</protein>
<gene>
    <name evidence="4" type="ORF">OKA104_LOCUS20903</name>
    <name evidence="3" type="ORF">VCS650_LOCUS12458</name>
</gene>
<dbReference type="EMBL" id="CAJNON010000096">
    <property type="protein sequence ID" value="CAF0958319.1"/>
    <property type="molecule type" value="Genomic_DNA"/>
</dbReference>
<evidence type="ECO:0000256" key="1">
    <source>
        <dbReference type="ARBA" id="ARBA00003520"/>
    </source>
</evidence>
<dbReference type="FunFam" id="3.90.640.10:FF:000158">
    <property type="entry name" value="ARP1 actin related protein 1 homolog B"/>
    <property type="match status" value="1"/>
</dbReference>